<feature type="transmembrane region" description="Helical" evidence="5">
    <location>
        <begin position="93"/>
        <end position="113"/>
    </location>
</feature>
<dbReference type="GO" id="GO:0022857">
    <property type="term" value="F:transmembrane transporter activity"/>
    <property type="evidence" value="ECO:0007669"/>
    <property type="project" value="InterPro"/>
</dbReference>
<evidence type="ECO:0000313" key="8">
    <source>
        <dbReference type="Proteomes" id="UP000559027"/>
    </source>
</evidence>
<feature type="domain" description="Major facilitator superfamily (MFS) profile" evidence="6">
    <location>
        <begin position="59"/>
        <end position="435"/>
    </location>
</feature>
<evidence type="ECO:0000256" key="5">
    <source>
        <dbReference type="SAM" id="Phobius"/>
    </source>
</evidence>
<dbReference type="PANTHER" id="PTHR23502">
    <property type="entry name" value="MAJOR FACILITATOR SUPERFAMILY"/>
    <property type="match status" value="1"/>
</dbReference>
<feature type="transmembrane region" description="Helical" evidence="5">
    <location>
        <begin position="213"/>
        <end position="233"/>
    </location>
</feature>
<dbReference type="AlphaFoldDB" id="A0A8H5CZ11"/>
<keyword evidence="4 5" id="KW-0472">Membrane</keyword>
<feature type="transmembrane region" description="Helical" evidence="5">
    <location>
        <begin position="393"/>
        <end position="412"/>
    </location>
</feature>
<evidence type="ECO:0000256" key="4">
    <source>
        <dbReference type="ARBA" id="ARBA00023136"/>
    </source>
</evidence>
<gene>
    <name evidence="7" type="ORF">D9756_008815</name>
</gene>
<evidence type="ECO:0000256" key="3">
    <source>
        <dbReference type="ARBA" id="ARBA00022989"/>
    </source>
</evidence>
<comment type="caution">
    <text evidence="7">The sequence shown here is derived from an EMBL/GenBank/DDBJ whole genome shotgun (WGS) entry which is preliminary data.</text>
</comment>
<sequence>MCSKVNHVGGNTRSFDQCFLNILSMASEERPLLSRPLNIPSDDHQLVYQRFSPLYKKFIVVIVSWCGLLPLFISGTFYPSIPQIARDLNTTGGNVSVTVSISVLSTSIGALAAASYSTFYGRRRVYLVSQPLSVIGSFGVATAQSLPQVLFWRVLQCAGASPGLAVGAAVVGDIYKLEERGTGMGWFLAGIQLGPALAPPVGGFVAHYASWRFMQFCLGVTSALLFAVMFFAFPETSHPGTRGIDKLRLSGSAKHSWTHVNPLRPVSLLRSPTLVVTSVAGFFALVTDYVLLIPLAYTIGKRYHLDHNEALVGACFIPCGLGNMAGAAMAGRLADRVIIHWKKKRNGVWYPEDRLRASFPGALVLVPLSVLGCGLATQYIAGYIGLTLNLVSLFFNGVGTTMVLSPIVAYSVDILHSRSAEAMACNAYASNELLK</sequence>
<dbReference type="PANTHER" id="PTHR23502:SF64">
    <property type="entry name" value="TRANSPORTER, PUTATIVE (AFU_ORTHOLOGUE AFUA_3G11760)-RELATED"/>
    <property type="match status" value="1"/>
</dbReference>
<organism evidence="7 8">
    <name type="scientific">Leucocoprinus leucothites</name>
    <dbReference type="NCBI Taxonomy" id="201217"/>
    <lineage>
        <taxon>Eukaryota</taxon>
        <taxon>Fungi</taxon>
        <taxon>Dikarya</taxon>
        <taxon>Basidiomycota</taxon>
        <taxon>Agaricomycotina</taxon>
        <taxon>Agaricomycetes</taxon>
        <taxon>Agaricomycetidae</taxon>
        <taxon>Agaricales</taxon>
        <taxon>Agaricineae</taxon>
        <taxon>Agaricaceae</taxon>
        <taxon>Leucocoprinus</taxon>
    </lineage>
</organism>
<dbReference type="Gene3D" id="1.20.1720.10">
    <property type="entry name" value="Multidrug resistance protein D"/>
    <property type="match status" value="1"/>
</dbReference>
<dbReference type="InterPro" id="IPR011701">
    <property type="entry name" value="MFS"/>
</dbReference>
<evidence type="ECO:0000313" key="7">
    <source>
        <dbReference type="EMBL" id="KAF5349688.1"/>
    </source>
</evidence>
<feature type="transmembrane region" description="Helical" evidence="5">
    <location>
        <begin position="150"/>
        <end position="172"/>
    </location>
</feature>
<dbReference type="PROSITE" id="PS50850">
    <property type="entry name" value="MFS"/>
    <property type="match status" value="1"/>
</dbReference>
<feature type="transmembrane region" description="Helical" evidence="5">
    <location>
        <begin position="311"/>
        <end position="334"/>
    </location>
</feature>
<dbReference type="InterPro" id="IPR036259">
    <property type="entry name" value="MFS_trans_sf"/>
</dbReference>
<feature type="transmembrane region" description="Helical" evidence="5">
    <location>
        <begin position="355"/>
        <end position="381"/>
    </location>
</feature>
<dbReference type="OrthoDB" id="3066029at2759"/>
<dbReference type="GO" id="GO:0005886">
    <property type="term" value="C:plasma membrane"/>
    <property type="evidence" value="ECO:0007669"/>
    <property type="project" value="TreeGrafter"/>
</dbReference>
<reference evidence="7 8" key="1">
    <citation type="journal article" date="2020" name="ISME J.">
        <title>Uncovering the hidden diversity of litter-decomposition mechanisms in mushroom-forming fungi.</title>
        <authorList>
            <person name="Floudas D."/>
            <person name="Bentzer J."/>
            <person name="Ahren D."/>
            <person name="Johansson T."/>
            <person name="Persson P."/>
            <person name="Tunlid A."/>
        </authorList>
    </citation>
    <scope>NUCLEOTIDE SEQUENCE [LARGE SCALE GENOMIC DNA]</scope>
    <source>
        <strain evidence="7 8">CBS 146.42</strain>
    </source>
</reference>
<protein>
    <recommendedName>
        <fullName evidence="6">Major facilitator superfamily (MFS) profile domain-containing protein</fullName>
    </recommendedName>
</protein>
<dbReference type="InterPro" id="IPR020846">
    <property type="entry name" value="MFS_dom"/>
</dbReference>
<proteinExistence type="predicted"/>
<dbReference type="Proteomes" id="UP000559027">
    <property type="component" value="Unassembled WGS sequence"/>
</dbReference>
<keyword evidence="3 5" id="KW-1133">Transmembrane helix</keyword>
<keyword evidence="2 5" id="KW-0812">Transmembrane</keyword>
<name>A0A8H5CZ11_9AGAR</name>
<comment type="subcellular location">
    <subcellularLocation>
        <location evidence="1">Membrane</location>
        <topology evidence="1">Multi-pass membrane protein</topology>
    </subcellularLocation>
</comment>
<evidence type="ECO:0000259" key="6">
    <source>
        <dbReference type="PROSITE" id="PS50850"/>
    </source>
</evidence>
<feature type="transmembrane region" description="Helical" evidence="5">
    <location>
        <begin position="274"/>
        <end position="299"/>
    </location>
</feature>
<evidence type="ECO:0000256" key="2">
    <source>
        <dbReference type="ARBA" id="ARBA00022692"/>
    </source>
</evidence>
<feature type="transmembrane region" description="Helical" evidence="5">
    <location>
        <begin position="184"/>
        <end position="207"/>
    </location>
</feature>
<feature type="transmembrane region" description="Helical" evidence="5">
    <location>
        <begin position="58"/>
        <end position="81"/>
    </location>
</feature>
<dbReference type="SUPFAM" id="SSF103473">
    <property type="entry name" value="MFS general substrate transporter"/>
    <property type="match status" value="1"/>
</dbReference>
<keyword evidence="8" id="KW-1185">Reference proteome</keyword>
<dbReference type="EMBL" id="JAACJO010000016">
    <property type="protein sequence ID" value="KAF5349688.1"/>
    <property type="molecule type" value="Genomic_DNA"/>
</dbReference>
<evidence type="ECO:0000256" key="1">
    <source>
        <dbReference type="ARBA" id="ARBA00004141"/>
    </source>
</evidence>
<accession>A0A8H5CZ11</accession>
<dbReference type="Pfam" id="PF07690">
    <property type="entry name" value="MFS_1"/>
    <property type="match status" value="1"/>
</dbReference>